<evidence type="ECO:0000256" key="7">
    <source>
        <dbReference type="ARBA" id="ARBA00023010"/>
    </source>
</evidence>
<keyword evidence="12" id="KW-1185">Reference proteome</keyword>
<dbReference type="GO" id="GO:0008320">
    <property type="term" value="F:protein transmembrane transporter activity"/>
    <property type="evidence" value="ECO:0007669"/>
    <property type="project" value="UniProtKB-UniRule"/>
</dbReference>
<dbReference type="Proteomes" id="UP000249799">
    <property type="component" value="Chromosome"/>
</dbReference>
<dbReference type="PANTHER" id="PTHR42982:SF1">
    <property type="entry name" value="SEC-INDEPENDENT PROTEIN TRANSLOCASE PROTEIN TATA"/>
    <property type="match status" value="1"/>
</dbReference>
<evidence type="ECO:0000256" key="8">
    <source>
        <dbReference type="ARBA" id="ARBA00023136"/>
    </source>
</evidence>
<dbReference type="GO" id="GO:0043953">
    <property type="term" value="P:protein transport by the Tat complex"/>
    <property type="evidence" value="ECO:0007669"/>
    <property type="project" value="UniProtKB-UniRule"/>
</dbReference>
<keyword evidence="8 9" id="KW-0472">Membrane</keyword>
<dbReference type="RefSeq" id="WP_111334607.1">
    <property type="nucleotide sequence ID" value="NZ_CP030032.1"/>
</dbReference>
<evidence type="ECO:0000256" key="5">
    <source>
        <dbReference type="ARBA" id="ARBA00022927"/>
    </source>
</evidence>
<dbReference type="InterPro" id="IPR003369">
    <property type="entry name" value="TatA/B/E"/>
</dbReference>
<dbReference type="HAMAP" id="MF_00236">
    <property type="entry name" value="TatA_E"/>
    <property type="match status" value="1"/>
</dbReference>
<proteinExistence type="inferred from homology"/>
<evidence type="ECO:0000256" key="9">
    <source>
        <dbReference type="HAMAP-Rule" id="MF_00236"/>
    </source>
</evidence>
<dbReference type="KEGG" id="bsed:DN745_10360"/>
<reference evidence="11 12" key="1">
    <citation type="submission" date="2018-06" db="EMBL/GenBank/DDBJ databases">
        <title>Lujinxingia sediminis gen. nov. sp. nov., a new facultative anaerobic member of the class Deltaproteobacteria, and proposal of Lujinxingaceae fam. nov.</title>
        <authorList>
            <person name="Guo L.-Y."/>
            <person name="Li C.-M."/>
            <person name="Wang S."/>
            <person name="Du Z.-J."/>
        </authorList>
    </citation>
    <scope>NUCLEOTIDE SEQUENCE [LARGE SCALE GENOMIC DNA]</scope>
    <source>
        <strain evidence="11 12">FA350</strain>
    </source>
</reference>
<accession>A0A2Z4FL42</accession>
<keyword evidence="7 9" id="KW-0811">Translocation</keyword>
<evidence type="ECO:0000256" key="4">
    <source>
        <dbReference type="ARBA" id="ARBA00022692"/>
    </source>
</evidence>
<keyword evidence="6 9" id="KW-1133">Transmembrane helix</keyword>
<feature type="transmembrane region" description="Helical" evidence="9">
    <location>
        <begin position="6"/>
        <end position="23"/>
    </location>
</feature>
<sequence>MIGTPELVIILVIVLMLFGVGKLPQVAKMLGSGVKSFKDGINGKEEDEEPSVKKSEPELLEGDRVIDTKADERTKTSKMA</sequence>
<evidence type="ECO:0000256" key="1">
    <source>
        <dbReference type="ARBA" id="ARBA00004162"/>
    </source>
</evidence>
<dbReference type="NCBIfam" id="TIGR01411">
    <property type="entry name" value="tatAE"/>
    <property type="match status" value="1"/>
</dbReference>
<keyword evidence="2 9" id="KW-0813">Transport</keyword>
<name>A0A2Z4FL42_9DELT</name>
<feature type="region of interest" description="Disordered" evidence="10">
    <location>
        <begin position="36"/>
        <end position="80"/>
    </location>
</feature>
<comment type="function">
    <text evidence="9">Part of the twin-arginine translocation (Tat) system that transports large folded proteins containing a characteristic twin-arginine motif in their signal peptide across membranes. TatA could form the protein-conducting channel of the Tat system.</text>
</comment>
<dbReference type="PANTHER" id="PTHR42982">
    <property type="entry name" value="SEC-INDEPENDENT PROTEIN TRANSLOCASE PROTEIN TATA"/>
    <property type="match status" value="1"/>
</dbReference>
<evidence type="ECO:0000256" key="2">
    <source>
        <dbReference type="ARBA" id="ARBA00022448"/>
    </source>
</evidence>
<organism evidence="11 12">
    <name type="scientific">Bradymonas sediminis</name>
    <dbReference type="NCBI Taxonomy" id="1548548"/>
    <lineage>
        <taxon>Bacteria</taxon>
        <taxon>Deltaproteobacteria</taxon>
        <taxon>Bradymonadales</taxon>
        <taxon>Bradymonadaceae</taxon>
        <taxon>Bradymonas</taxon>
    </lineage>
</organism>
<evidence type="ECO:0000313" key="11">
    <source>
        <dbReference type="EMBL" id="AWV89721.1"/>
    </source>
</evidence>
<dbReference type="Pfam" id="PF02416">
    <property type="entry name" value="TatA_B_E"/>
    <property type="match status" value="1"/>
</dbReference>
<comment type="similarity">
    <text evidence="9">Belongs to the TatA/E family.</text>
</comment>
<comment type="subcellular location">
    <subcellularLocation>
        <location evidence="1 9">Cell membrane</location>
        <topology evidence="1 9">Single-pass membrane protein</topology>
    </subcellularLocation>
</comment>
<dbReference type="GO" id="GO:0033281">
    <property type="term" value="C:TAT protein transport complex"/>
    <property type="evidence" value="ECO:0007669"/>
    <property type="project" value="UniProtKB-UniRule"/>
</dbReference>
<keyword evidence="3 9" id="KW-1003">Cell membrane</keyword>
<evidence type="ECO:0000313" key="12">
    <source>
        <dbReference type="Proteomes" id="UP000249799"/>
    </source>
</evidence>
<evidence type="ECO:0000256" key="10">
    <source>
        <dbReference type="SAM" id="MobiDB-lite"/>
    </source>
</evidence>
<gene>
    <name evidence="9" type="primary">tatA</name>
    <name evidence="11" type="ORF">DN745_10360</name>
</gene>
<dbReference type="InterPro" id="IPR006312">
    <property type="entry name" value="TatA/E"/>
</dbReference>
<protein>
    <recommendedName>
        <fullName evidence="9">Sec-independent protein translocase protein TatA</fullName>
    </recommendedName>
</protein>
<comment type="subunit">
    <text evidence="9">Forms a complex with TatC.</text>
</comment>
<evidence type="ECO:0000256" key="6">
    <source>
        <dbReference type="ARBA" id="ARBA00022989"/>
    </source>
</evidence>
<evidence type="ECO:0000256" key="3">
    <source>
        <dbReference type="ARBA" id="ARBA00022475"/>
    </source>
</evidence>
<dbReference type="EMBL" id="CP030032">
    <property type="protein sequence ID" value="AWV89721.1"/>
    <property type="molecule type" value="Genomic_DNA"/>
</dbReference>
<dbReference type="Gene3D" id="1.20.5.3310">
    <property type="match status" value="1"/>
</dbReference>
<dbReference type="OrthoDB" id="9812812at2"/>
<keyword evidence="5 9" id="KW-0653">Protein transport</keyword>
<keyword evidence="4 9" id="KW-0812">Transmembrane</keyword>
<dbReference type="AlphaFoldDB" id="A0A2Z4FL42"/>